<protein>
    <submittedName>
        <fullName evidence="2">DUF1064 domain-containing protein</fullName>
    </submittedName>
</protein>
<evidence type="ECO:0000313" key="2">
    <source>
        <dbReference type="EMBL" id="MDR4249001.1"/>
    </source>
</evidence>
<dbReference type="RefSeq" id="WP_309415377.1">
    <property type="nucleotide sequence ID" value="NZ_CP187658.1"/>
</dbReference>
<sequence length="156" mass="18121">MSNKYGARKTVLDGITFDSKAEAKYYEHLKWLKQAKQIKDFSLQPCFLLQDSFEKNGETFRKIQYKADFEVHNLDGSVEIIDIKGVETEVFKIKRKLFEKLYETPLKVLAHDKAYGFIEMDKLKELEKKKPKRKAGKPTVKRGNSRRSSVVGSKGR</sequence>
<evidence type="ECO:0000256" key="1">
    <source>
        <dbReference type="SAM" id="MobiDB-lite"/>
    </source>
</evidence>
<name>A0AAE3WJS6_BACPU</name>
<gene>
    <name evidence="2" type="ORF">FO508_01390</name>
</gene>
<feature type="compositionally biased region" description="Basic residues" evidence="1">
    <location>
        <begin position="129"/>
        <end position="145"/>
    </location>
</feature>
<organism evidence="2 3">
    <name type="scientific">Bacillus pumilus</name>
    <name type="common">Bacillus mesentericus</name>
    <dbReference type="NCBI Taxonomy" id="1408"/>
    <lineage>
        <taxon>Bacteria</taxon>
        <taxon>Bacillati</taxon>
        <taxon>Bacillota</taxon>
        <taxon>Bacilli</taxon>
        <taxon>Bacillales</taxon>
        <taxon>Bacillaceae</taxon>
        <taxon>Bacillus</taxon>
    </lineage>
</organism>
<feature type="compositionally biased region" description="Low complexity" evidence="1">
    <location>
        <begin position="146"/>
        <end position="156"/>
    </location>
</feature>
<dbReference type="EMBL" id="VKQA01000001">
    <property type="protein sequence ID" value="MDR4249001.1"/>
    <property type="molecule type" value="Genomic_DNA"/>
</dbReference>
<comment type="caution">
    <text evidence="2">The sequence shown here is derived from an EMBL/GenBank/DDBJ whole genome shotgun (WGS) entry which is preliminary data.</text>
</comment>
<dbReference type="Pfam" id="PF06356">
    <property type="entry name" value="DUF1064"/>
    <property type="match status" value="1"/>
</dbReference>
<dbReference type="Proteomes" id="UP001182042">
    <property type="component" value="Unassembled WGS sequence"/>
</dbReference>
<dbReference type="InterPro" id="IPR009414">
    <property type="entry name" value="DUF1064"/>
</dbReference>
<proteinExistence type="predicted"/>
<dbReference type="AlphaFoldDB" id="A0AAE3WJS6"/>
<feature type="region of interest" description="Disordered" evidence="1">
    <location>
        <begin position="128"/>
        <end position="156"/>
    </location>
</feature>
<accession>A0AAE3WJS6</accession>
<evidence type="ECO:0000313" key="3">
    <source>
        <dbReference type="Proteomes" id="UP001182042"/>
    </source>
</evidence>
<reference evidence="2" key="1">
    <citation type="submission" date="2019-07" db="EMBL/GenBank/DDBJ databases">
        <title>Phylogenomic Reclassification of ATCC Bacillus Strains and Various Taxa within the Genus Bacillus.</title>
        <authorList>
            <person name="Riojas M.A."/>
            <person name="Frank A.M."/>
            <person name="Fenn S.L."/>
            <person name="King S."/>
            <person name="Brower S."/>
            <person name="Hazbon M.H."/>
        </authorList>
    </citation>
    <scope>NUCLEOTIDE SEQUENCE</scope>
    <source>
        <strain evidence="2">ATCC 27142</strain>
    </source>
</reference>